<feature type="transmembrane region" description="Helical" evidence="8">
    <location>
        <begin position="135"/>
        <end position="154"/>
    </location>
</feature>
<organism evidence="10 11">
    <name type="scientific">Russula ochroleuca</name>
    <dbReference type="NCBI Taxonomy" id="152965"/>
    <lineage>
        <taxon>Eukaryota</taxon>
        <taxon>Fungi</taxon>
        <taxon>Dikarya</taxon>
        <taxon>Basidiomycota</taxon>
        <taxon>Agaricomycotina</taxon>
        <taxon>Agaricomycetes</taxon>
        <taxon>Russulales</taxon>
        <taxon>Russulaceae</taxon>
        <taxon>Russula</taxon>
    </lineage>
</organism>
<evidence type="ECO:0000256" key="2">
    <source>
        <dbReference type="ARBA" id="ARBA00004922"/>
    </source>
</evidence>
<dbReference type="EMBL" id="WHVB01000003">
    <property type="protein sequence ID" value="KAF8485337.1"/>
    <property type="molecule type" value="Genomic_DNA"/>
</dbReference>
<evidence type="ECO:0000313" key="10">
    <source>
        <dbReference type="EMBL" id="KAF8485337.1"/>
    </source>
</evidence>
<evidence type="ECO:0000256" key="4">
    <source>
        <dbReference type="ARBA" id="ARBA00022692"/>
    </source>
</evidence>
<dbReference type="PIRSF" id="PIRSF005588">
    <property type="entry name" value="DAD"/>
    <property type="match status" value="1"/>
</dbReference>
<dbReference type="PANTHER" id="PTHR10705">
    <property type="entry name" value="DOLICHYL-DIPHOSPHOOLIGOSACCHARIDE--PROTEIN GLYCOSYLTRANSFERASE SUBUNIT DAD1"/>
    <property type="match status" value="1"/>
</dbReference>
<proteinExistence type="inferred from homology"/>
<dbReference type="InterPro" id="IPR003038">
    <property type="entry name" value="DAD/Ost2"/>
</dbReference>
<reference evidence="10" key="2">
    <citation type="journal article" date="2020" name="Nat. Commun.">
        <title>Large-scale genome sequencing of mycorrhizal fungi provides insights into the early evolution of symbiotic traits.</title>
        <authorList>
            <person name="Miyauchi S."/>
            <person name="Kiss E."/>
            <person name="Kuo A."/>
            <person name="Drula E."/>
            <person name="Kohler A."/>
            <person name="Sanchez-Garcia M."/>
            <person name="Morin E."/>
            <person name="Andreopoulos B."/>
            <person name="Barry K.W."/>
            <person name="Bonito G."/>
            <person name="Buee M."/>
            <person name="Carver A."/>
            <person name="Chen C."/>
            <person name="Cichocki N."/>
            <person name="Clum A."/>
            <person name="Culley D."/>
            <person name="Crous P.W."/>
            <person name="Fauchery L."/>
            <person name="Girlanda M."/>
            <person name="Hayes R.D."/>
            <person name="Keri Z."/>
            <person name="LaButti K."/>
            <person name="Lipzen A."/>
            <person name="Lombard V."/>
            <person name="Magnuson J."/>
            <person name="Maillard F."/>
            <person name="Murat C."/>
            <person name="Nolan M."/>
            <person name="Ohm R.A."/>
            <person name="Pangilinan J."/>
            <person name="Pereira M.F."/>
            <person name="Perotto S."/>
            <person name="Peter M."/>
            <person name="Pfister S."/>
            <person name="Riley R."/>
            <person name="Sitrit Y."/>
            <person name="Stielow J.B."/>
            <person name="Szollosi G."/>
            <person name="Zifcakova L."/>
            <person name="Stursova M."/>
            <person name="Spatafora J.W."/>
            <person name="Tedersoo L."/>
            <person name="Vaario L.M."/>
            <person name="Yamada A."/>
            <person name="Yan M."/>
            <person name="Wang P."/>
            <person name="Xu J."/>
            <person name="Bruns T."/>
            <person name="Baldrian P."/>
            <person name="Vilgalys R."/>
            <person name="Dunand C."/>
            <person name="Henrissat B."/>
            <person name="Grigoriev I.V."/>
            <person name="Hibbett D."/>
            <person name="Nagy L.G."/>
            <person name="Martin F.M."/>
        </authorList>
    </citation>
    <scope>NUCLEOTIDE SEQUENCE</scope>
    <source>
        <strain evidence="10">Prilba</strain>
    </source>
</reference>
<dbReference type="Pfam" id="PF02109">
    <property type="entry name" value="DAD"/>
    <property type="match status" value="1"/>
</dbReference>
<protein>
    <recommendedName>
        <fullName evidence="8">Dolichyl-diphosphooligosaccharide--protein glycosyltransferase subunit OST2</fullName>
        <shortName evidence="8">Oligosaccharyl transferase subunit OST2</shortName>
    </recommendedName>
</protein>
<evidence type="ECO:0000256" key="5">
    <source>
        <dbReference type="ARBA" id="ARBA00022824"/>
    </source>
</evidence>
<comment type="subcellular location">
    <subcellularLocation>
        <location evidence="1 8">Endoplasmic reticulum membrane</location>
        <topology evidence="1 8">Multi-pass membrane protein</topology>
    </subcellularLocation>
</comment>
<keyword evidence="5 8" id="KW-0256">Endoplasmic reticulum</keyword>
<dbReference type="OrthoDB" id="445566at2759"/>
<evidence type="ECO:0000256" key="8">
    <source>
        <dbReference type="RuleBase" id="RU361136"/>
    </source>
</evidence>
<feature type="region of interest" description="Disordered" evidence="9">
    <location>
        <begin position="1"/>
        <end position="40"/>
    </location>
</feature>
<keyword evidence="7 8" id="KW-0472">Membrane</keyword>
<keyword evidence="11" id="KW-1185">Reference proteome</keyword>
<keyword evidence="4 8" id="KW-0812">Transmembrane</keyword>
<feature type="compositionally biased region" description="Low complexity" evidence="9">
    <location>
        <begin position="1"/>
        <end position="21"/>
    </location>
</feature>
<comment type="subunit">
    <text evidence="8">Component of the oligosaccharyltransferase (OST) complex.</text>
</comment>
<dbReference type="PANTHER" id="PTHR10705:SF0">
    <property type="entry name" value="DOLICHYL-DIPHOSPHOOLIGOSACCHARIDE--PROTEIN GLYCOSYLTRANSFERASE SUBUNIT DAD1"/>
    <property type="match status" value="1"/>
</dbReference>
<evidence type="ECO:0000256" key="6">
    <source>
        <dbReference type="ARBA" id="ARBA00022989"/>
    </source>
</evidence>
<comment type="caution">
    <text evidence="8">Lacks conserved residue(s) required for the propagation of feature annotation.</text>
</comment>
<feature type="transmembrane region" description="Helical" evidence="8">
    <location>
        <begin position="71"/>
        <end position="91"/>
    </location>
</feature>
<gene>
    <name evidence="10" type="ORF">DFH94DRAFT_719987</name>
</gene>
<evidence type="ECO:0000256" key="3">
    <source>
        <dbReference type="ARBA" id="ARBA00009386"/>
    </source>
</evidence>
<keyword evidence="6 8" id="KW-1133">Transmembrane helix</keyword>
<evidence type="ECO:0000256" key="9">
    <source>
        <dbReference type="SAM" id="MobiDB-lite"/>
    </source>
</evidence>
<comment type="similarity">
    <text evidence="3 8">Belongs to the DAD/OST2 family.</text>
</comment>
<comment type="function">
    <text evidence="8">Subunit of the oligosaccharyl transferase (OST) complex that catalyzes the initial transfer of a defined glycan (Glc(3)Man(9)GlcNAc(2) in eukaryotes) from the lipid carrier dolichol-pyrophosphate to an asparagine residue within an Asn-X-Ser/Thr consensus motif in nascent polypeptide chains, the first step in protein N-glycosylation. N-glycosylation occurs cotranslationally and the complex associates with the Sec61 complex at the channel-forming translocon complex that mediates protein translocation across the endoplasmic reticulum (ER). All subunits are required for a maximal enzyme activity.</text>
</comment>
<dbReference type="GO" id="GO:0008250">
    <property type="term" value="C:oligosaccharyltransferase complex"/>
    <property type="evidence" value="ECO:0007669"/>
    <property type="project" value="InterPro"/>
</dbReference>
<reference evidence="10" key="1">
    <citation type="submission" date="2019-10" db="EMBL/GenBank/DDBJ databases">
        <authorList>
            <consortium name="DOE Joint Genome Institute"/>
            <person name="Kuo A."/>
            <person name="Miyauchi S."/>
            <person name="Kiss E."/>
            <person name="Drula E."/>
            <person name="Kohler A."/>
            <person name="Sanchez-Garcia M."/>
            <person name="Andreopoulos B."/>
            <person name="Barry K.W."/>
            <person name="Bonito G."/>
            <person name="Buee M."/>
            <person name="Carver A."/>
            <person name="Chen C."/>
            <person name="Cichocki N."/>
            <person name="Clum A."/>
            <person name="Culley D."/>
            <person name="Crous P.W."/>
            <person name="Fauchery L."/>
            <person name="Girlanda M."/>
            <person name="Hayes R."/>
            <person name="Keri Z."/>
            <person name="LaButti K."/>
            <person name="Lipzen A."/>
            <person name="Lombard V."/>
            <person name="Magnuson J."/>
            <person name="Maillard F."/>
            <person name="Morin E."/>
            <person name="Murat C."/>
            <person name="Nolan M."/>
            <person name="Ohm R."/>
            <person name="Pangilinan J."/>
            <person name="Pereira M."/>
            <person name="Perotto S."/>
            <person name="Peter M."/>
            <person name="Riley R."/>
            <person name="Sitrit Y."/>
            <person name="Stielow B."/>
            <person name="Szollosi G."/>
            <person name="Zifcakova L."/>
            <person name="Stursova M."/>
            <person name="Spatafora J.W."/>
            <person name="Tedersoo L."/>
            <person name="Vaario L.-M."/>
            <person name="Yamada A."/>
            <person name="Yan M."/>
            <person name="Wang P."/>
            <person name="Xu J."/>
            <person name="Bruns T."/>
            <person name="Baldrian P."/>
            <person name="Vilgalys R."/>
            <person name="Henrissat B."/>
            <person name="Grigoriev I.V."/>
            <person name="Hibbett D."/>
            <person name="Nagy L.G."/>
            <person name="Martin F.M."/>
        </authorList>
    </citation>
    <scope>NUCLEOTIDE SEQUENCE</scope>
    <source>
        <strain evidence="10">Prilba</strain>
    </source>
</reference>
<evidence type="ECO:0000313" key="11">
    <source>
        <dbReference type="Proteomes" id="UP000759537"/>
    </source>
</evidence>
<comment type="caution">
    <text evidence="10">The sequence shown here is derived from an EMBL/GenBank/DDBJ whole genome shotgun (WGS) entry which is preliminary data.</text>
</comment>
<name>A0A9P5N3L8_9AGAM</name>
<evidence type="ECO:0000256" key="1">
    <source>
        <dbReference type="ARBA" id="ARBA00004477"/>
    </source>
</evidence>
<accession>A0A9P5N3L8</accession>
<dbReference type="Proteomes" id="UP000759537">
    <property type="component" value="Unassembled WGS sequence"/>
</dbReference>
<dbReference type="GO" id="GO:0006487">
    <property type="term" value="P:protein N-linked glycosylation"/>
    <property type="evidence" value="ECO:0007669"/>
    <property type="project" value="TreeGrafter"/>
</dbReference>
<evidence type="ECO:0000256" key="7">
    <source>
        <dbReference type="ARBA" id="ARBA00023136"/>
    </source>
</evidence>
<sequence length="155" mass="16202">MAGPKTPSSAAKHAHATPTTAGASKRANTQTVASSTTSSSPAAASASKAALDTLWGAYLNTTPSRLKTVDAFLVFLVLSGVIQFVYCVLVTSFPFNAFLAGFASTVGQFVLTASLRSQVNAANRTLFKDVSPERAFADFVVGSVVLHFFVFNFLG</sequence>
<comment type="pathway">
    <text evidence="2 8">Protein modification; protein glycosylation.</text>
</comment>
<dbReference type="AlphaFoldDB" id="A0A9P5N3L8"/>